<dbReference type="AlphaFoldDB" id="A0A8K1FG52"/>
<feature type="compositionally biased region" description="Basic and acidic residues" evidence="2">
    <location>
        <begin position="9"/>
        <end position="20"/>
    </location>
</feature>
<dbReference type="Proteomes" id="UP000794436">
    <property type="component" value="Unassembled WGS sequence"/>
</dbReference>
<dbReference type="EMBL" id="SPLM01000144">
    <property type="protein sequence ID" value="TMW57463.1"/>
    <property type="molecule type" value="Genomic_DNA"/>
</dbReference>
<name>A0A8K1FG52_PYTOL</name>
<dbReference type="OrthoDB" id="192208at2759"/>
<accession>A0A8K1FG52</accession>
<protein>
    <recommendedName>
        <fullName evidence="5">Protein FAM227A</fullName>
    </recommendedName>
</protein>
<evidence type="ECO:0000313" key="4">
    <source>
        <dbReference type="Proteomes" id="UP000794436"/>
    </source>
</evidence>
<evidence type="ECO:0000313" key="3">
    <source>
        <dbReference type="EMBL" id="TMW57463.1"/>
    </source>
</evidence>
<keyword evidence="4" id="KW-1185">Reference proteome</keyword>
<evidence type="ECO:0000256" key="1">
    <source>
        <dbReference type="ARBA" id="ARBA00008666"/>
    </source>
</evidence>
<dbReference type="Pfam" id="PF14922">
    <property type="entry name" value="FWWh"/>
    <property type="match status" value="1"/>
</dbReference>
<sequence>MRTPGHSAGRHDGEDMDSKHSMNQKEALTAQMIGIISSRLSALQSLANDRKFGLECDLRVSSEYSSKMVPALQDPYESRVSAGNRAKTVSTTILAGNQAMMERLFGPDEKTRLRTVLKKNKAELQKNENRRNIRVNLEKQLQASVEGHITRTVESFTYGGNAADDSVSMGPVITVNPKLLLLHTFERMRVTQGKKNLKRFLLSDTSCALFEDVFWLVFCHFFQKRSDSQQHALVDTISTRYVKMLASLRGSSDYLFRIFPYAIASGVCWGLHYLFPGSRHLYTAELKGEIFLFVCQLLLGLKLCPVSIQAARRQIFPEETLDDALFKSKSLASVSAASAPTESSSSTNMPDLSPLLPRLRNCQSATSFDCGFNQKSLALSSSESHLLKQRESENSVDMILTRDLSLASSASSAMFMNSADETSARLPRTHQVRTLFNASQLSPLMKEYLGAERRNLKKPSFLLRTTPLSDCPVGGEDTYQKHYQRKSQNHAADALREQEKFLKDIQHVQHETRRELAVLNETREIVLNSGKKALQAYCTMLMSKKSHAEAEESGNSSGAPGRRDQ</sequence>
<gene>
    <name evidence="3" type="ORF">Poli38472_003388</name>
</gene>
<comment type="similarity">
    <text evidence="1">Belongs to the FAM227 family.</text>
</comment>
<feature type="region of interest" description="Disordered" evidence="2">
    <location>
        <begin position="1"/>
        <end position="23"/>
    </location>
</feature>
<evidence type="ECO:0008006" key="5">
    <source>
        <dbReference type="Google" id="ProtNLM"/>
    </source>
</evidence>
<reference evidence="3" key="1">
    <citation type="submission" date="2019-03" db="EMBL/GenBank/DDBJ databases">
        <title>Long read genome sequence of the mycoparasitic Pythium oligandrum ATCC 38472 isolated from sugarbeet rhizosphere.</title>
        <authorList>
            <person name="Gaulin E."/>
        </authorList>
    </citation>
    <scope>NUCLEOTIDE SEQUENCE</scope>
    <source>
        <strain evidence="3">ATCC 38472_TT</strain>
    </source>
</reference>
<dbReference type="PANTHER" id="PTHR33560:SF2">
    <property type="entry name" value="PROTEIN FAM227B"/>
    <property type="match status" value="1"/>
</dbReference>
<evidence type="ECO:0000256" key="2">
    <source>
        <dbReference type="SAM" id="MobiDB-lite"/>
    </source>
</evidence>
<proteinExistence type="inferred from homology"/>
<dbReference type="PANTHER" id="PTHR33560">
    <property type="entry name" value="PROTEIN FAM227B"/>
    <property type="match status" value="1"/>
</dbReference>
<organism evidence="3 4">
    <name type="scientific">Pythium oligandrum</name>
    <name type="common">Mycoparasitic fungus</name>
    <dbReference type="NCBI Taxonomy" id="41045"/>
    <lineage>
        <taxon>Eukaryota</taxon>
        <taxon>Sar</taxon>
        <taxon>Stramenopiles</taxon>
        <taxon>Oomycota</taxon>
        <taxon>Peronosporomycetes</taxon>
        <taxon>Pythiales</taxon>
        <taxon>Pythiaceae</taxon>
        <taxon>Pythium</taxon>
    </lineage>
</organism>
<comment type="caution">
    <text evidence="3">The sequence shown here is derived from an EMBL/GenBank/DDBJ whole genome shotgun (WGS) entry which is preliminary data.</text>
</comment>
<dbReference type="InterPro" id="IPR029417">
    <property type="entry name" value="FAM227"/>
</dbReference>
<feature type="region of interest" description="Disordered" evidence="2">
    <location>
        <begin position="544"/>
        <end position="565"/>
    </location>
</feature>